<reference evidence="4 5" key="1">
    <citation type="journal article" date="2019" name="Int. J. Syst. Evol. Microbiol.">
        <title>The Global Catalogue of Microorganisms (GCM) 10K type strain sequencing project: providing services to taxonomists for standard genome sequencing and annotation.</title>
        <authorList>
            <consortium name="The Broad Institute Genomics Platform"/>
            <consortium name="The Broad Institute Genome Sequencing Center for Infectious Disease"/>
            <person name="Wu L."/>
            <person name="Ma J."/>
        </authorList>
    </citation>
    <scope>NUCLEOTIDE SEQUENCE [LARGE SCALE GENOMIC DNA]</scope>
    <source>
        <strain evidence="4 5">JCM 1405</strain>
    </source>
</reference>
<gene>
    <name evidence="4" type="primary">aroE</name>
    <name evidence="4" type="ORF">GCM10008905_13400</name>
</gene>
<keyword evidence="2" id="KW-0057">Aromatic amino acid biosynthesis</keyword>
<keyword evidence="2" id="KW-0028">Amino-acid biosynthesis</keyword>
<organism evidence="4 5">
    <name type="scientific">Clostridium malenominatum</name>
    <dbReference type="NCBI Taxonomy" id="1539"/>
    <lineage>
        <taxon>Bacteria</taxon>
        <taxon>Bacillati</taxon>
        <taxon>Bacillota</taxon>
        <taxon>Clostridia</taxon>
        <taxon>Eubacteriales</taxon>
        <taxon>Clostridiaceae</taxon>
        <taxon>Clostridium</taxon>
    </lineage>
</organism>
<dbReference type="PANTHER" id="PTHR21089">
    <property type="entry name" value="SHIKIMATE DEHYDROGENASE"/>
    <property type="match status" value="1"/>
</dbReference>
<dbReference type="InterPro" id="IPR013708">
    <property type="entry name" value="Shikimate_DH-bd_N"/>
</dbReference>
<dbReference type="InterPro" id="IPR022893">
    <property type="entry name" value="Shikimate_DH_fam"/>
</dbReference>
<proteinExistence type="predicted"/>
<dbReference type="PANTHER" id="PTHR21089:SF1">
    <property type="entry name" value="BIFUNCTIONAL 3-DEHYDROQUINATE DEHYDRATASE_SHIKIMATE DEHYDROGENASE, CHLOROPLASTIC"/>
    <property type="match status" value="1"/>
</dbReference>
<dbReference type="Proteomes" id="UP001500339">
    <property type="component" value="Unassembled WGS sequence"/>
</dbReference>
<dbReference type="SUPFAM" id="SSF51735">
    <property type="entry name" value="NAD(P)-binding Rossmann-fold domains"/>
    <property type="match status" value="1"/>
</dbReference>
<evidence type="ECO:0000256" key="1">
    <source>
        <dbReference type="ARBA" id="ARBA00004871"/>
    </source>
</evidence>
<evidence type="ECO:0000256" key="2">
    <source>
        <dbReference type="ARBA" id="ARBA00023141"/>
    </source>
</evidence>
<dbReference type="EMBL" id="BAAACF010000001">
    <property type="protein sequence ID" value="GAA0722176.1"/>
    <property type="molecule type" value="Genomic_DNA"/>
</dbReference>
<evidence type="ECO:0000259" key="3">
    <source>
        <dbReference type="Pfam" id="PF08501"/>
    </source>
</evidence>
<dbReference type="SUPFAM" id="SSF53223">
    <property type="entry name" value="Aminoacid dehydrogenase-like, N-terminal domain"/>
    <property type="match status" value="1"/>
</dbReference>
<dbReference type="InterPro" id="IPR046346">
    <property type="entry name" value="Aminoacid_DH-like_N_sf"/>
</dbReference>
<keyword evidence="5" id="KW-1185">Reference proteome</keyword>
<dbReference type="CDD" id="cd01065">
    <property type="entry name" value="NAD_bind_Shikimate_DH"/>
    <property type="match status" value="1"/>
</dbReference>
<dbReference type="Gene3D" id="3.40.50.720">
    <property type="entry name" value="NAD(P)-binding Rossmann-like Domain"/>
    <property type="match status" value="1"/>
</dbReference>
<evidence type="ECO:0000313" key="4">
    <source>
        <dbReference type="EMBL" id="GAA0722176.1"/>
    </source>
</evidence>
<protein>
    <submittedName>
        <fullName evidence="4">Shikimate dehydrogenase</fullName>
    </submittedName>
</protein>
<dbReference type="InterPro" id="IPR036291">
    <property type="entry name" value="NAD(P)-bd_dom_sf"/>
</dbReference>
<accession>A0ABN1IVL7</accession>
<evidence type="ECO:0000313" key="5">
    <source>
        <dbReference type="Proteomes" id="UP001500339"/>
    </source>
</evidence>
<comment type="pathway">
    <text evidence="1">Metabolic intermediate biosynthesis; chorismate biosynthesis; chorismate from D-erythrose 4-phosphate and phosphoenolpyruvate: step 4/7.</text>
</comment>
<name>A0ABN1IVL7_9CLOT</name>
<dbReference type="RefSeq" id="WP_343768056.1">
    <property type="nucleotide sequence ID" value="NZ_BAAACF010000001.1"/>
</dbReference>
<dbReference type="Pfam" id="PF08501">
    <property type="entry name" value="Shikimate_dh_N"/>
    <property type="match status" value="1"/>
</dbReference>
<comment type="caution">
    <text evidence="4">The sequence shown here is derived from an EMBL/GenBank/DDBJ whole genome shotgun (WGS) entry which is preliminary data.</text>
</comment>
<feature type="domain" description="Shikimate dehydrogenase substrate binding N-terminal" evidence="3">
    <location>
        <begin position="6"/>
        <end position="88"/>
    </location>
</feature>
<dbReference type="Gene3D" id="3.40.50.10860">
    <property type="entry name" value="Leucine Dehydrogenase, chain A, domain 1"/>
    <property type="match status" value="1"/>
</dbReference>
<sequence length="258" mass="29563">MKYTGLLGKNIGYSKSPKIHNNYYEENNIPFFYELFDIEEKEILNFINNVKNNNIIGFNVTIPYKKVIMKYLEDVVYPADKIGAVNTVVLTESGLIGYNTDYYGFIESLRLNDVNLQGKKALIVGNGGTAMCVNEALWEMEINTIHMISRNPVKAKEEFNSINNFFGLEEEVDFSQYNIIINCTPLGGENYKGVSPIKLENVNKDLILYDLNYSPLKTKFLLEGEALGARILNGELMLKLQAYKAIEIWKQHCLERRE</sequence>